<reference evidence="3" key="1">
    <citation type="journal article" date="2020" name="Cell">
        <title>Large-Scale Comparative Analyses of Tick Genomes Elucidate Their Genetic Diversity and Vector Capacities.</title>
        <authorList>
            <consortium name="Tick Genome and Microbiome Consortium (TIGMIC)"/>
            <person name="Jia N."/>
            <person name="Wang J."/>
            <person name="Shi W."/>
            <person name="Du L."/>
            <person name="Sun Y."/>
            <person name="Zhan W."/>
            <person name="Jiang J.F."/>
            <person name="Wang Q."/>
            <person name="Zhang B."/>
            <person name="Ji P."/>
            <person name="Bell-Sakyi L."/>
            <person name="Cui X.M."/>
            <person name="Yuan T.T."/>
            <person name="Jiang B.G."/>
            <person name="Yang W.F."/>
            <person name="Lam T.T."/>
            <person name="Chang Q.C."/>
            <person name="Ding S.J."/>
            <person name="Wang X.J."/>
            <person name="Zhu J.G."/>
            <person name="Ruan X.D."/>
            <person name="Zhao L."/>
            <person name="Wei J.T."/>
            <person name="Ye R.Z."/>
            <person name="Que T.C."/>
            <person name="Du C.H."/>
            <person name="Zhou Y.H."/>
            <person name="Cheng J.X."/>
            <person name="Dai P.F."/>
            <person name="Guo W.B."/>
            <person name="Han X.H."/>
            <person name="Huang E.J."/>
            <person name="Li L.F."/>
            <person name="Wei W."/>
            <person name="Gao Y.C."/>
            <person name="Liu J.Z."/>
            <person name="Shao H.Z."/>
            <person name="Wang X."/>
            <person name="Wang C.C."/>
            <person name="Yang T.C."/>
            <person name="Huo Q.B."/>
            <person name="Li W."/>
            <person name="Chen H.Y."/>
            <person name="Chen S.E."/>
            <person name="Zhou L.G."/>
            <person name="Ni X.B."/>
            <person name="Tian J.H."/>
            <person name="Sheng Y."/>
            <person name="Liu T."/>
            <person name="Pan Y.S."/>
            <person name="Xia L.Y."/>
            <person name="Li J."/>
            <person name="Zhao F."/>
            <person name="Cao W.C."/>
        </authorList>
    </citation>
    <scope>NUCLEOTIDE SEQUENCE</scope>
    <source>
        <strain evidence="3">Rmic-2018</strain>
    </source>
</reference>
<dbReference type="Proteomes" id="UP000821866">
    <property type="component" value="Chromosome 1"/>
</dbReference>
<name>A0A9J6F5X3_RHIMP</name>
<dbReference type="Pfam" id="PF10513">
    <property type="entry name" value="EPL1"/>
    <property type="match status" value="1"/>
</dbReference>
<feature type="compositionally biased region" description="Basic and acidic residues" evidence="1">
    <location>
        <begin position="13"/>
        <end position="22"/>
    </location>
</feature>
<dbReference type="InterPro" id="IPR019542">
    <property type="entry name" value="Enhancer_polycomb-like_N"/>
</dbReference>
<evidence type="ECO:0000259" key="2">
    <source>
        <dbReference type="Pfam" id="PF10513"/>
    </source>
</evidence>
<sequence length="231" mass="27097">MTRYDMNPKRHQQPHEDAEPPRGLRSQHTKLSQRVTGKFHEQENVFIQGQAATIAFATHVKNLQQLLPEQQTCRGSLTVDRVWVQLFRKDLISAMKLPDSEPLDAEDYWFISDGWKQEWERGVQVPVNPGHLPEPTVKVIKKKSKSNDFKLPPNKYLRLSHDEFFSNDLHVLTNVSALAEKTCRYDLDCLDQHWLRIFNEERKSLGLEPLPELAMEMILEDFETQQLRFYS</sequence>
<feature type="domain" description="Enhancer of polycomb-like N-terminal" evidence="2">
    <location>
        <begin position="75"/>
        <end position="224"/>
    </location>
</feature>
<accession>A0A9J6F5X3</accession>
<dbReference type="AlphaFoldDB" id="A0A9J6F5X3"/>
<gene>
    <name evidence="3" type="ORF">HPB51_017090</name>
</gene>
<keyword evidence="4" id="KW-1185">Reference proteome</keyword>
<protein>
    <recommendedName>
        <fullName evidence="2">Enhancer of polycomb-like N-terminal domain-containing protein</fullName>
    </recommendedName>
</protein>
<reference evidence="3" key="2">
    <citation type="submission" date="2021-09" db="EMBL/GenBank/DDBJ databases">
        <authorList>
            <person name="Jia N."/>
            <person name="Wang J."/>
            <person name="Shi W."/>
            <person name="Du L."/>
            <person name="Sun Y."/>
            <person name="Zhan W."/>
            <person name="Jiang J."/>
            <person name="Wang Q."/>
            <person name="Zhang B."/>
            <person name="Ji P."/>
            <person name="Sakyi L.B."/>
            <person name="Cui X."/>
            <person name="Yuan T."/>
            <person name="Jiang B."/>
            <person name="Yang W."/>
            <person name="Lam T.T.-Y."/>
            <person name="Chang Q."/>
            <person name="Ding S."/>
            <person name="Wang X."/>
            <person name="Zhu J."/>
            <person name="Ruan X."/>
            <person name="Zhao L."/>
            <person name="Wei J."/>
            <person name="Que T."/>
            <person name="Du C."/>
            <person name="Cheng J."/>
            <person name="Dai P."/>
            <person name="Han X."/>
            <person name="Huang E."/>
            <person name="Gao Y."/>
            <person name="Liu J."/>
            <person name="Shao H."/>
            <person name="Ye R."/>
            <person name="Li L."/>
            <person name="Wei W."/>
            <person name="Wang X."/>
            <person name="Wang C."/>
            <person name="Huo Q."/>
            <person name="Li W."/>
            <person name="Guo W."/>
            <person name="Chen H."/>
            <person name="Chen S."/>
            <person name="Zhou L."/>
            <person name="Zhou L."/>
            <person name="Ni X."/>
            <person name="Tian J."/>
            <person name="Zhou Y."/>
            <person name="Sheng Y."/>
            <person name="Liu T."/>
            <person name="Pan Y."/>
            <person name="Xia L."/>
            <person name="Li J."/>
            <person name="Zhao F."/>
            <person name="Cao W."/>
        </authorList>
    </citation>
    <scope>NUCLEOTIDE SEQUENCE</scope>
    <source>
        <strain evidence="3">Rmic-2018</strain>
        <tissue evidence="3">Larvae</tissue>
    </source>
</reference>
<dbReference type="InterPro" id="IPR050701">
    <property type="entry name" value="Histone_Mod_Regulator"/>
</dbReference>
<proteinExistence type="predicted"/>
<feature type="region of interest" description="Disordered" evidence="1">
    <location>
        <begin position="1"/>
        <end position="33"/>
    </location>
</feature>
<dbReference type="VEuPathDB" id="VectorBase:LOC119178825"/>
<organism evidence="3 4">
    <name type="scientific">Rhipicephalus microplus</name>
    <name type="common">Cattle tick</name>
    <name type="synonym">Boophilus microplus</name>
    <dbReference type="NCBI Taxonomy" id="6941"/>
    <lineage>
        <taxon>Eukaryota</taxon>
        <taxon>Metazoa</taxon>
        <taxon>Ecdysozoa</taxon>
        <taxon>Arthropoda</taxon>
        <taxon>Chelicerata</taxon>
        <taxon>Arachnida</taxon>
        <taxon>Acari</taxon>
        <taxon>Parasitiformes</taxon>
        <taxon>Ixodida</taxon>
        <taxon>Ixodoidea</taxon>
        <taxon>Ixodidae</taxon>
        <taxon>Rhipicephalinae</taxon>
        <taxon>Rhipicephalus</taxon>
        <taxon>Boophilus</taxon>
    </lineage>
</organism>
<dbReference type="PANTHER" id="PTHR13793">
    <property type="entry name" value="PHD FINGER PROTEINS"/>
    <property type="match status" value="1"/>
</dbReference>
<dbReference type="GO" id="GO:0006357">
    <property type="term" value="P:regulation of transcription by RNA polymerase II"/>
    <property type="evidence" value="ECO:0007669"/>
    <property type="project" value="TreeGrafter"/>
</dbReference>
<evidence type="ECO:0000256" key="1">
    <source>
        <dbReference type="SAM" id="MobiDB-lite"/>
    </source>
</evidence>
<comment type="caution">
    <text evidence="3">The sequence shown here is derived from an EMBL/GenBank/DDBJ whole genome shotgun (WGS) entry which is preliminary data.</text>
</comment>
<evidence type="ECO:0000313" key="4">
    <source>
        <dbReference type="Proteomes" id="UP000821866"/>
    </source>
</evidence>
<dbReference type="PANTHER" id="PTHR13793:SF160">
    <property type="entry name" value="PHD FINGER PROTEIN RHINOCEROS"/>
    <property type="match status" value="1"/>
</dbReference>
<evidence type="ECO:0000313" key="3">
    <source>
        <dbReference type="EMBL" id="KAH8041645.1"/>
    </source>
</evidence>
<dbReference type="EMBL" id="JABSTU010000001">
    <property type="protein sequence ID" value="KAH8041645.1"/>
    <property type="molecule type" value="Genomic_DNA"/>
</dbReference>